<dbReference type="EMBL" id="JBHRWW010000004">
    <property type="protein sequence ID" value="MFC3688411.1"/>
    <property type="molecule type" value="Genomic_DNA"/>
</dbReference>
<protein>
    <submittedName>
        <fullName evidence="4">Rv2175c family DNA-binding protein</fullName>
    </submittedName>
</protein>
<evidence type="ECO:0000259" key="3">
    <source>
        <dbReference type="Pfam" id="PF21531"/>
    </source>
</evidence>
<proteinExistence type="predicted"/>
<keyword evidence="4" id="KW-0238">DNA-binding</keyword>
<reference evidence="5" key="1">
    <citation type="journal article" date="2019" name="Int. J. Syst. Evol. Microbiol.">
        <title>The Global Catalogue of Microorganisms (GCM) 10K type strain sequencing project: providing services to taxonomists for standard genome sequencing and annotation.</title>
        <authorList>
            <consortium name="The Broad Institute Genomics Platform"/>
            <consortium name="The Broad Institute Genome Sequencing Center for Infectious Disease"/>
            <person name="Wu L."/>
            <person name="Ma J."/>
        </authorList>
    </citation>
    <scope>NUCLEOTIDE SEQUENCE [LARGE SCALE GENOMIC DNA]</scope>
    <source>
        <strain evidence="5">NCAIM B.02333</strain>
    </source>
</reference>
<evidence type="ECO:0000259" key="2">
    <source>
        <dbReference type="Pfam" id="PF18367"/>
    </source>
</evidence>
<dbReference type="Pfam" id="PF21531">
    <property type="entry name" value="Rv2175c_wHTH"/>
    <property type="match status" value="1"/>
</dbReference>
<keyword evidence="5" id="KW-1185">Reference proteome</keyword>
<comment type="caution">
    <text evidence="4">The sequence shown here is derived from an EMBL/GenBank/DDBJ whole genome shotgun (WGS) entry which is preliminary data.</text>
</comment>
<feature type="domain" description="Rv2175c C-terminal" evidence="2">
    <location>
        <begin position="96"/>
        <end position="150"/>
    </location>
</feature>
<dbReference type="GO" id="GO:0003677">
    <property type="term" value="F:DNA binding"/>
    <property type="evidence" value="ECO:0007669"/>
    <property type="project" value="UniProtKB-KW"/>
</dbReference>
<dbReference type="InterPro" id="IPR041098">
    <property type="entry name" value="Rv2175c_C"/>
</dbReference>
<gene>
    <name evidence="4" type="ORF">ACFOLH_08655</name>
</gene>
<feature type="compositionally biased region" description="Basic residues" evidence="1">
    <location>
        <begin position="1"/>
        <end position="10"/>
    </location>
</feature>
<accession>A0ABV7WIN2</accession>
<organism evidence="4 5">
    <name type="scientific">Aquipuribacter hungaricus</name>
    <dbReference type="NCBI Taxonomy" id="545624"/>
    <lineage>
        <taxon>Bacteria</taxon>
        <taxon>Bacillati</taxon>
        <taxon>Actinomycetota</taxon>
        <taxon>Actinomycetes</taxon>
        <taxon>Micrococcales</taxon>
        <taxon>Intrasporangiaceae</taxon>
        <taxon>Aquipuribacter</taxon>
    </lineage>
</organism>
<dbReference type="Proteomes" id="UP001595685">
    <property type="component" value="Unassembled WGS sequence"/>
</dbReference>
<feature type="domain" description="DNA-binding protein Rv2175c wHTH" evidence="3">
    <location>
        <begin position="39"/>
        <end position="81"/>
    </location>
</feature>
<evidence type="ECO:0000313" key="4">
    <source>
        <dbReference type="EMBL" id="MFC3688411.1"/>
    </source>
</evidence>
<sequence>MARSRERRPRTLTAPGLQPAPEETVDPDELAALEALVGDWLDLPTVAEVLGRDFLKVRQLVAEGELAAVRVGGVLKVPALFVVAGADGAPGTTLPDLRGTLTLLSDARYTTAEAVRWLFTPDSTLVEGRPVDTLRAGRKTEIRRRAQALGF</sequence>
<dbReference type="Pfam" id="PF18367">
    <property type="entry name" value="Rv2175c_C"/>
    <property type="match status" value="1"/>
</dbReference>
<evidence type="ECO:0000313" key="5">
    <source>
        <dbReference type="Proteomes" id="UP001595685"/>
    </source>
</evidence>
<dbReference type="InterPro" id="IPR048576">
    <property type="entry name" value="Rv2175c_wHTH"/>
</dbReference>
<feature type="region of interest" description="Disordered" evidence="1">
    <location>
        <begin position="1"/>
        <end position="23"/>
    </location>
</feature>
<dbReference type="RefSeq" id="WP_340294323.1">
    <property type="nucleotide sequence ID" value="NZ_JBBEOI010000151.1"/>
</dbReference>
<evidence type="ECO:0000256" key="1">
    <source>
        <dbReference type="SAM" id="MobiDB-lite"/>
    </source>
</evidence>
<name>A0ABV7WIN2_9MICO</name>